<reference evidence="1 2" key="1">
    <citation type="journal article" date="2016" name="PLoS ONE">
        <title>Sequence Assembly of Yarrowia lipolytica Strain W29/CLIB89 Shows Transposable Element Diversity.</title>
        <authorList>
            <person name="Magnan C."/>
            <person name="Yu J."/>
            <person name="Chang I."/>
            <person name="Jahn E."/>
            <person name="Kanomata Y."/>
            <person name="Wu J."/>
            <person name="Zeller M."/>
            <person name="Oakes M."/>
            <person name="Baldi P."/>
            <person name="Sandmeyer S."/>
        </authorList>
    </citation>
    <scope>NUCLEOTIDE SEQUENCE [LARGE SCALE GENOMIC DNA]</scope>
    <source>
        <strain evidence="2">CLIB89(W29)</strain>
    </source>
</reference>
<dbReference type="RefSeq" id="XP_068137921.1">
    <property type="nucleotide sequence ID" value="XM_068281820.1"/>
</dbReference>
<accession>A0A1D8N503</accession>
<proteinExistence type="predicted"/>
<protein>
    <submittedName>
        <fullName evidence="1">Uncharacterized protein</fullName>
    </submittedName>
</protein>
<dbReference type="AlphaFoldDB" id="A0A1D8N503"/>
<organism evidence="1 2">
    <name type="scientific">Yarrowia lipolytica</name>
    <name type="common">Candida lipolytica</name>
    <dbReference type="NCBI Taxonomy" id="4952"/>
    <lineage>
        <taxon>Eukaryota</taxon>
        <taxon>Fungi</taxon>
        <taxon>Dikarya</taxon>
        <taxon>Ascomycota</taxon>
        <taxon>Saccharomycotina</taxon>
        <taxon>Dipodascomycetes</taxon>
        <taxon>Dipodascales</taxon>
        <taxon>Dipodascales incertae sedis</taxon>
        <taxon>Yarrowia</taxon>
    </lineage>
</organism>
<dbReference type="GeneID" id="94582480"/>
<evidence type="ECO:0000313" key="1">
    <source>
        <dbReference type="EMBL" id="AOW00723.1"/>
    </source>
</evidence>
<dbReference type="Proteomes" id="UP000182444">
    <property type="component" value="Chromosome 1A"/>
</dbReference>
<sequence>MLTGSVLRNTFNISLAKVRLSQKSLSRAELSLQFHNLACSYCTRSLLIEVDKQLPRSYSKELDFHDGTTSVHVHLARDTPMTCLIVSHVFREQTEGLLDVCYFRCTVATLTLFQTHWLTFPWLLSQTTTPNETVFRSRVFHCSSSVSVSLLTSSNHDLFEPIHARQLHRRVCVHP</sequence>
<dbReference type="VEuPathDB" id="FungiDB:YALI1_A16314g"/>
<dbReference type="EMBL" id="CP017553">
    <property type="protein sequence ID" value="AOW00723.1"/>
    <property type="molecule type" value="Genomic_DNA"/>
</dbReference>
<evidence type="ECO:0000313" key="2">
    <source>
        <dbReference type="Proteomes" id="UP000182444"/>
    </source>
</evidence>
<name>A0A1D8N503_YARLL</name>
<gene>
    <name evidence="1" type="ORF">YALI1_A16314g</name>
</gene>